<dbReference type="InterPro" id="IPR052202">
    <property type="entry name" value="Yeast_MetPath_Reg"/>
</dbReference>
<dbReference type="SUPFAM" id="SSF57701">
    <property type="entry name" value="Zn2/Cys6 DNA-binding domain"/>
    <property type="match status" value="1"/>
</dbReference>
<evidence type="ECO:0000256" key="8">
    <source>
        <dbReference type="SAM" id="MobiDB-lite"/>
    </source>
</evidence>
<dbReference type="Pfam" id="PF00172">
    <property type="entry name" value="Zn_clus"/>
    <property type="match status" value="1"/>
</dbReference>
<dbReference type="PANTHER" id="PTHR47782">
    <property type="entry name" value="ZN(II)2CYS6 TRANSCRIPTION FACTOR (EUROFUNG)-RELATED"/>
    <property type="match status" value="1"/>
</dbReference>
<feature type="compositionally biased region" description="Low complexity" evidence="8">
    <location>
        <begin position="80"/>
        <end position="92"/>
    </location>
</feature>
<dbReference type="HOGENOM" id="CLU_012101_0_0_1"/>
<evidence type="ECO:0000256" key="6">
    <source>
        <dbReference type="ARBA" id="ARBA00023163"/>
    </source>
</evidence>
<feature type="domain" description="Zn(2)-C6 fungal-type" evidence="9">
    <location>
        <begin position="3"/>
        <end position="33"/>
    </location>
</feature>
<keyword evidence="3" id="KW-0862">Zinc</keyword>
<dbReference type="Pfam" id="PF04082">
    <property type="entry name" value="Fungal_trans"/>
    <property type="match status" value="1"/>
</dbReference>
<dbReference type="PROSITE" id="PS50048">
    <property type="entry name" value="ZN2_CY6_FUNGAL_2"/>
    <property type="match status" value="1"/>
</dbReference>
<keyword evidence="6" id="KW-0804">Transcription</keyword>
<name>A0A0D2D7X1_9EURO</name>
<dbReference type="GO" id="GO:0000981">
    <property type="term" value="F:DNA-binding transcription factor activity, RNA polymerase II-specific"/>
    <property type="evidence" value="ECO:0007669"/>
    <property type="project" value="InterPro"/>
</dbReference>
<keyword evidence="2" id="KW-0479">Metal-binding</keyword>
<dbReference type="GO" id="GO:0043565">
    <property type="term" value="F:sequence-specific DNA binding"/>
    <property type="evidence" value="ECO:0007669"/>
    <property type="project" value="TreeGrafter"/>
</dbReference>
<keyword evidence="5" id="KW-0238">DNA-binding</keyword>
<gene>
    <name evidence="10" type="ORF">PV04_01779</name>
</gene>
<evidence type="ECO:0000256" key="1">
    <source>
        <dbReference type="ARBA" id="ARBA00004123"/>
    </source>
</evidence>
<keyword evidence="7" id="KW-0539">Nucleus</keyword>
<dbReference type="GO" id="GO:0008270">
    <property type="term" value="F:zinc ion binding"/>
    <property type="evidence" value="ECO:0007669"/>
    <property type="project" value="InterPro"/>
</dbReference>
<sequence length="801" mass="89159">MQACDRCHIRKTRCDRRIPRCGACEKAGAQCLHVDKLRSRNLPRGYVESLESDLRKVEDENIELQRQLSVLRAQLPSVTPNNSSANDDPSANRNRNPVTETMTMSPNAETETAIGPSASVNLVQASTSNEANLVSQSPSQERHTVMPAASMASTRTPADDAVATEVGYLTLTAVGETRYLGSSSGMGLANIISSVLDPQQSGDHWPKENSNDLDGRNWRMSSTVSDAPFPPRNIAMLFIDAYFQHTHITFPLLHRPTFLAAVEQIYSNPTYYSTNSFDAFVFDMVLAIGSANFNRFEESTAGTANHYSRAQKKLHELLNMRGLVPLQTILLLSQHGIFSNLRDTSGSIWHLIGIAARICVELGLHLEPKRVERQTGRPAVRTSPITFEVEMRKRTFWCFYNLDRVVSFTLGRPVALRDEDIDISFPSHLEDEEFGPNLPIQPSSNPEDGSNISPFLHLIKIRLLSGKILSTLYGAKQNNDVTVEEKIRVRSQLYDELVAWRDAIRLLKLEDRRATHNPAFVSCFLSPQWYTAVFNNAVLLLYRPSPYLPYPVVPTKPGEEEGDLQRLCYAAKSSITSYYELHRRRQLNYSWITLHGVFIDGLAYVYGIGLALKDPSQNTPIPDYLEIINDTRACSNILVAICERWSVARSSCQLFNRLSNAVIRDAINAAARKDLVPSASSAPGGAHHHHHTGRNTPLAGGQTAAGRALPSENAPGDSLPNPWPLGFGHYDLLSSMDQFDHMFVADEFKQYSSAFDMPVRGDQAVPSELITGFSQDWPFEDAPPVSQGAFSIPMQGDDTLW</sequence>
<protein>
    <recommendedName>
        <fullName evidence="9">Zn(2)-C6 fungal-type domain-containing protein</fullName>
    </recommendedName>
</protein>
<evidence type="ECO:0000259" key="9">
    <source>
        <dbReference type="PROSITE" id="PS50048"/>
    </source>
</evidence>
<feature type="compositionally biased region" description="Polar residues" evidence="8">
    <location>
        <begin position="93"/>
        <end position="102"/>
    </location>
</feature>
<evidence type="ECO:0000256" key="7">
    <source>
        <dbReference type="ARBA" id="ARBA00023242"/>
    </source>
</evidence>
<dbReference type="SMART" id="SM00906">
    <property type="entry name" value="Fungal_trans"/>
    <property type="match status" value="1"/>
</dbReference>
<keyword evidence="11" id="KW-1185">Reference proteome</keyword>
<comment type="subcellular location">
    <subcellularLocation>
        <location evidence="1">Nucleus</location>
    </subcellularLocation>
</comment>
<evidence type="ECO:0000256" key="4">
    <source>
        <dbReference type="ARBA" id="ARBA00023015"/>
    </source>
</evidence>
<feature type="region of interest" description="Disordered" evidence="8">
    <location>
        <begin position="73"/>
        <end position="102"/>
    </location>
</feature>
<dbReference type="InterPro" id="IPR036864">
    <property type="entry name" value="Zn2-C6_fun-type_DNA-bd_sf"/>
</dbReference>
<dbReference type="GO" id="GO:0006351">
    <property type="term" value="P:DNA-templated transcription"/>
    <property type="evidence" value="ECO:0007669"/>
    <property type="project" value="InterPro"/>
</dbReference>
<evidence type="ECO:0000256" key="5">
    <source>
        <dbReference type="ARBA" id="ARBA00023125"/>
    </source>
</evidence>
<dbReference type="Proteomes" id="UP000054266">
    <property type="component" value="Unassembled WGS sequence"/>
</dbReference>
<dbReference type="CDD" id="cd00067">
    <property type="entry name" value="GAL4"/>
    <property type="match status" value="1"/>
</dbReference>
<dbReference type="EMBL" id="KN846956">
    <property type="protein sequence ID" value="KIW73681.1"/>
    <property type="molecule type" value="Genomic_DNA"/>
</dbReference>
<evidence type="ECO:0000313" key="11">
    <source>
        <dbReference type="Proteomes" id="UP000054266"/>
    </source>
</evidence>
<organism evidence="10 11">
    <name type="scientific">Phialophora macrospora</name>
    <dbReference type="NCBI Taxonomy" id="1851006"/>
    <lineage>
        <taxon>Eukaryota</taxon>
        <taxon>Fungi</taxon>
        <taxon>Dikarya</taxon>
        <taxon>Ascomycota</taxon>
        <taxon>Pezizomycotina</taxon>
        <taxon>Eurotiomycetes</taxon>
        <taxon>Chaetothyriomycetidae</taxon>
        <taxon>Chaetothyriales</taxon>
        <taxon>Herpotrichiellaceae</taxon>
        <taxon>Phialophora</taxon>
    </lineage>
</organism>
<dbReference type="InterPro" id="IPR001138">
    <property type="entry name" value="Zn2Cys6_DnaBD"/>
</dbReference>
<dbReference type="SMART" id="SM00066">
    <property type="entry name" value="GAL4"/>
    <property type="match status" value="1"/>
</dbReference>
<keyword evidence="4" id="KW-0805">Transcription regulation</keyword>
<evidence type="ECO:0000256" key="2">
    <source>
        <dbReference type="ARBA" id="ARBA00022723"/>
    </source>
</evidence>
<dbReference type="GO" id="GO:0045944">
    <property type="term" value="P:positive regulation of transcription by RNA polymerase II"/>
    <property type="evidence" value="ECO:0007669"/>
    <property type="project" value="TreeGrafter"/>
</dbReference>
<accession>A0A0D2D7X1</accession>
<proteinExistence type="predicted"/>
<dbReference type="Gene3D" id="4.10.240.10">
    <property type="entry name" value="Zn(2)-C6 fungal-type DNA-binding domain"/>
    <property type="match status" value="1"/>
</dbReference>
<dbReference type="PROSITE" id="PS00463">
    <property type="entry name" value="ZN2_CY6_FUNGAL_1"/>
    <property type="match status" value="1"/>
</dbReference>
<evidence type="ECO:0000313" key="10">
    <source>
        <dbReference type="EMBL" id="KIW73681.1"/>
    </source>
</evidence>
<dbReference type="InterPro" id="IPR007219">
    <property type="entry name" value="XnlR_reg_dom"/>
</dbReference>
<dbReference type="AlphaFoldDB" id="A0A0D2D7X1"/>
<dbReference type="GO" id="GO:0005634">
    <property type="term" value="C:nucleus"/>
    <property type="evidence" value="ECO:0007669"/>
    <property type="project" value="UniProtKB-SubCell"/>
</dbReference>
<dbReference type="STRING" id="5601.A0A0D2D7X1"/>
<dbReference type="CDD" id="cd12148">
    <property type="entry name" value="fungal_TF_MHR"/>
    <property type="match status" value="1"/>
</dbReference>
<dbReference type="PANTHER" id="PTHR47782:SF12">
    <property type="entry name" value="ZN(II)2CYS6 TRANSCRIPTION FACTOR (EUROFUNG)"/>
    <property type="match status" value="1"/>
</dbReference>
<evidence type="ECO:0000256" key="3">
    <source>
        <dbReference type="ARBA" id="ARBA00022833"/>
    </source>
</evidence>
<reference evidence="10 11" key="1">
    <citation type="submission" date="2015-01" db="EMBL/GenBank/DDBJ databases">
        <title>The Genome Sequence of Capronia semiimmersa CBS27337.</title>
        <authorList>
            <consortium name="The Broad Institute Genomics Platform"/>
            <person name="Cuomo C."/>
            <person name="de Hoog S."/>
            <person name="Gorbushina A."/>
            <person name="Stielow B."/>
            <person name="Teixiera M."/>
            <person name="Abouelleil A."/>
            <person name="Chapman S.B."/>
            <person name="Priest M."/>
            <person name="Young S.K."/>
            <person name="Wortman J."/>
            <person name="Nusbaum C."/>
            <person name="Birren B."/>
        </authorList>
    </citation>
    <scope>NUCLEOTIDE SEQUENCE [LARGE SCALE GENOMIC DNA]</scope>
    <source>
        <strain evidence="10 11">CBS 27337</strain>
    </source>
</reference>
<feature type="region of interest" description="Disordered" evidence="8">
    <location>
        <begin position="678"/>
        <end position="720"/>
    </location>
</feature>